<reference evidence="2" key="1">
    <citation type="submission" date="2017-04" db="EMBL/GenBank/DDBJ databases">
        <authorList>
            <person name="Varghese N."/>
            <person name="Submissions S."/>
        </authorList>
    </citation>
    <scope>NUCLEOTIDE SEQUENCE [LARGE SCALE GENOMIC DNA]</scope>
    <source>
        <strain evidence="2">RKEM611</strain>
    </source>
</reference>
<dbReference type="Proteomes" id="UP000192907">
    <property type="component" value="Unassembled WGS sequence"/>
</dbReference>
<dbReference type="EMBL" id="FWZT01000018">
    <property type="protein sequence ID" value="SMF56431.1"/>
    <property type="molecule type" value="Genomic_DNA"/>
</dbReference>
<evidence type="ECO:0000313" key="1">
    <source>
        <dbReference type="EMBL" id="SMF56431.1"/>
    </source>
</evidence>
<proteinExistence type="predicted"/>
<gene>
    <name evidence="1" type="ORF">SAMN06296036_11826</name>
</gene>
<sequence length="218" mass="24898">MRTLVLSLFVSIMIMSYSQVVVAGQFFEGEHDLYRIKGRKVTFVDKRIQKRLVKFAIRDFGGAEPEGLCLRAVKKTLRLAKRKKTDFETLPYDTRLGPKKFGGKNPAGYSAEDFRFWAKYNPVSLCQNLGLAKTRKVEEGNILVYRKGRCGFSDEWGHVEILVEEGRWACSDHCRPIREQCAPDLVLAPVKNCDAVEQQVLAEAKRVQFNPYMTANNN</sequence>
<dbReference type="AlphaFoldDB" id="A0A1Y6CHM6"/>
<accession>A0A1Y6CHM6</accession>
<name>A0A1Y6CHM6_9BACT</name>
<dbReference type="RefSeq" id="WP_132322430.1">
    <property type="nucleotide sequence ID" value="NZ_FWZT01000018.1"/>
</dbReference>
<organism evidence="1 2">
    <name type="scientific">Pseudobacteriovorax antillogorgiicola</name>
    <dbReference type="NCBI Taxonomy" id="1513793"/>
    <lineage>
        <taxon>Bacteria</taxon>
        <taxon>Pseudomonadati</taxon>
        <taxon>Bdellovibrionota</taxon>
        <taxon>Oligoflexia</taxon>
        <taxon>Oligoflexales</taxon>
        <taxon>Pseudobacteriovoracaceae</taxon>
        <taxon>Pseudobacteriovorax</taxon>
    </lineage>
</organism>
<protein>
    <submittedName>
        <fullName evidence="1">Uncharacterized protein</fullName>
    </submittedName>
</protein>
<keyword evidence="2" id="KW-1185">Reference proteome</keyword>
<evidence type="ECO:0000313" key="2">
    <source>
        <dbReference type="Proteomes" id="UP000192907"/>
    </source>
</evidence>